<organism evidence="1 2">
    <name type="scientific">Cupriavidus basilensis OR16</name>
    <dbReference type="NCBI Taxonomy" id="1127483"/>
    <lineage>
        <taxon>Bacteria</taxon>
        <taxon>Pseudomonadati</taxon>
        <taxon>Pseudomonadota</taxon>
        <taxon>Betaproteobacteria</taxon>
        <taxon>Burkholderiales</taxon>
        <taxon>Burkholderiaceae</taxon>
        <taxon>Cupriavidus</taxon>
    </lineage>
</organism>
<name>H1SG99_9BURK</name>
<accession>H1SG99</accession>
<dbReference type="EMBL" id="AHJE01000126">
    <property type="protein sequence ID" value="EHP38437.1"/>
    <property type="molecule type" value="Genomic_DNA"/>
</dbReference>
<proteinExistence type="predicted"/>
<comment type="caution">
    <text evidence="1">The sequence shown here is derived from an EMBL/GenBank/DDBJ whole genome shotgun (WGS) entry which is preliminary data.</text>
</comment>
<sequence length="90" mass="9569">MVFDQVFKFAGSERAEDAGTIGAIQDRQHQPPQAFGIVDAEPVAGLPDPERAHLVPADGRVIAAVTLDVGVDEPLLRMGFHSPPLLPACK</sequence>
<reference evidence="1 2" key="1">
    <citation type="journal article" date="2012" name="J. Bacteriol.">
        <title>De Novo Genome Project of Cupriavidus basilensis OR16.</title>
        <authorList>
            <person name="Cserhati M."/>
            <person name="Kriszt B."/>
            <person name="Szoboszlay S."/>
            <person name="Toth A."/>
            <person name="Szabo I."/>
            <person name="Tancsics A."/>
            <person name="Nagy I."/>
            <person name="Horvath B."/>
            <person name="Nagy I."/>
            <person name="Kukolya J."/>
        </authorList>
    </citation>
    <scope>NUCLEOTIDE SEQUENCE [LARGE SCALE GENOMIC DNA]</scope>
    <source>
        <strain evidence="1 2">OR16</strain>
    </source>
</reference>
<dbReference type="AlphaFoldDB" id="H1SG99"/>
<evidence type="ECO:0000313" key="1">
    <source>
        <dbReference type="EMBL" id="EHP38437.1"/>
    </source>
</evidence>
<protein>
    <submittedName>
        <fullName evidence="1">Uncharacterized protein</fullName>
    </submittedName>
</protein>
<evidence type="ECO:0000313" key="2">
    <source>
        <dbReference type="Proteomes" id="UP000005808"/>
    </source>
</evidence>
<dbReference type="Proteomes" id="UP000005808">
    <property type="component" value="Unassembled WGS sequence"/>
</dbReference>
<gene>
    <name evidence="1" type="ORF">OR16_37070</name>
</gene>